<feature type="domain" description="Phorbol-ester/DAG-type" evidence="15">
    <location>
        <begin position="158"/>
        <end position="221"/>
    </location>
</feature>
<dbReference type="CDD" id="cd00029">
    <property type="entry name" value="C1"/>
    <property type="match status" value="1"/>
</dbReference>
<feature type="region of interest" description="Disordered" evidence="13">
    <location>
        <begin position="269"/>
        <end position="342"/>
    </location>
</feature>
<keyword evidence="7" id="KW-0863">Zinc-finger</keyword>
<evidence type="ECO:0000313" key="18">
    <source>
        <dbReference type="EMBL" id="KAJ8452281.1"/>
    </source>
</evidence>
<dbReference type="InterPro" id="IPR037607">
    <property type="entry name" value="DGK"/>
</dbReference>
<keyword evidence="8 12" id="KW-0418">Kinase</keyword>
<dbReference type="InterPro" id="IPR007110">
    <property type="entry name" value="Ig-like_dom"/>
</dbReference>
<evidence type="ECO:0000313" key="19">
    <source>
        <dbReference type="Proteomes" id="UP001153076"/>
    </source>
</evidence>
<sequence>MDDLPEMLVKRRMDDLPEMLVAKNPAEVADSLFFILSCFVAGLVGIFTIAFTAFQWRRNISLTWMKAIARSKKNPKARNKAPEVSHTWVLESITRGKNLNCCVCLKPLSPSQTLGPMVASDNFIYRCSICGAASHFGCSSNAHKDCKCVSMIGYEHVVHQWAVQWMEITEQSDETCFCSHCEEPCSESFLGGSPVWCCLWCQRLVHVDCHTSLSSEAGDICDLGPLRRLILSPLFVRELSRTSSGGILSSITQGANEIASTVRGHIRIQSKKHKYTNGNKDYTGSGNGARNTVTESTSGTSQTVNSSHSPEENCNGSASSGDQKYSSDRDKHADPKRDLFRSSSINQKNDCQIVSKQRYAILDLPTDARPLLVFVNKKSGAQQGDSLRLRLNTLLNPVQVFELSPTQGPEVGLYMFRKVPHFKILICGGDGTVGWVLNAIDKQNFESPPPVAILPAGTGNDLARVLSWGGGLGSLERQGGLYTVLHDIENSAVTILDRWKIAILYQQGKQLEPLKFINNYLGVGCDAKVALDIHNLREENPEKFYSQVTVELLSVSDLVQSLYITNFEFMNKVLYAKEGAKIIMDRIFADFPWQVRVEVDGVEIEVPEDAEGVLVANIGSYMGGVDLWHNEDEDFDNFDPQSMHDKVLEVVSVSGTWHLGKLQVGLSRAKRLAQGQKIKIQLFAPLPVQIDGEPWLQQPCTLYISHHSQAFMLKRAAAEPLGHAAAILTDVLENAESSHVINTSQKRALLQEMALRLST</sequence>
<evidence type="ECO:0000256" key="8">
    <source>
        <dbReference type="ARBA" id="ARBA00022777"/>
    </source>
</evidence>
<feature type="transmembrane region" description="Helical" evidence="14">
    <location>
        <begin position="32"/>
        <end position="56"/>
    </location>
</feature>
<dbReference type="GO" id="GO:0007200">
    <property type="term" value="P:phospholipase C-activating G protein-coupled receptor signaling pathway"/>
    <property type="evidence" value="ECO:0007669"/>
    <property type="project" value="InterPro"/>
</dbReference>
<keyword evidence="7" id="KW-0862">Zinc</keyword>
<accession>A0A9Q1QST1</accession>
<keyword evidence="11 14" id="KW-0472">Membrane</keyword>
<evidence type="ECO:0000256" key="7">
    <source>
        <dbReference type="ARBA" id="ARBA00022771"/>
    </source>
</evidence>
<comment type="caution">
    <text evidence="18">The sequence shown here is derived from an EMBL/GenBank/DDBJ whole genome shotgun (WGS) entry which is preliminary data.</text>
</comment>
<comment type="similarity">
    <text evidence="2 12">Belongs to the eukaryotic diacylglycerol kinase family.</text>
</comment>
<keyword evidence="5" id="KW-0677">Repeat</keyword>
<keyword evidence="14" id="KW-0812">Transmembrane</keyword>
<dbReference type="Proteomes" id="UP001153076">
    <property type="component" value="Unassembled WGS sequence"/>
</dbReference>
<evidence type="ECO:0000256" key="2">
    <source>
        <dbReference type="ARBA" id="ARBA00009280"/>
    </source>
</evidence>
<gene>
    <name evidence="18" type="ORF">Cgig2_006086</name>
</gene>
<evidence type="ECO:0000256" key="5">
    <source>
        <dbReference type="ARBA" id="ARBA00022737"/>
    </source>
</evidence>
<dbReference type="EMBL" id="JAKOGI010000005">
    <property type="protein sequence ID" value="KAJ8452281.1"/>
    <property type="molecule type" value="Genomic_DNA"/>
</dbReference>
<dbReference type="Pfam" id="PF00130">
    <property type="entry name" value="C1_1"/>
    <property type="match status" value="1"/>
</dbReference>
<feature type="domain" description="Ig-like" evidence="17">
    <location>
        <begin position="17"/>
        <end position="129"/>
    </location>
</feature>
<dbReference type="EC" id="2.7.1.107" evidence="12"/>
<keyword evidence="10" id="KW-0346">Stress response</keyword>
<evidence type="ECO:0000256" key="12">
    <source>
        <dbReference type="RuleBase" id="RU361128"/>
    </source>
</evidence>
<evidence type="ECO:0000259" key="16">
    <source>
        <dbReference type="PROSITE" id="PS50146"/>
    </source>
</evidence>
<evidence type="ECO:0000256" key="14">
    <source>
        <dbReference type="SAM" id="Phobius"/>
    </source>
</evidence>
<keyword evidence="19" id="KW-1185">Reference proteome</keyword>
<keyword evidence="6 12" id="KW-0547">Nucleotide-binding</keyword>
<dbReference type="InterPro" id="IPR017438">
    <property type="entry name" value="ATP-NAD_kinase_N"/>
</dbReference>
<organism evidence="18 19">
    <name type="scientific">Carnegiea gigantea</name>
    <dbReference type="NCBI Taxonomy" id="171969"/>
    <lineage>
        <taxon>Eukaryota</taxon>
        <taxon>Viridiplantae</taxon>
        <taxon>Streptophyta</taxon>
        <taxon>Embryophyta</taxon>
        <taxon>Tracheophyta</taxon>
        <taxon>Spermatophyta</taxon>
        <taxon>Magnoliopsida</taxon>
        <taxon>eudicotyledons</taxon>
        <taxon>Gunneridae</taxon>
        <taxon>Pentapetalae</taxon>
        <taxon>Caryophyllales</taxon>
        <taxon>Cactineae</taxon>
        <taxon>Cactaceae</taxon>
        <taxon>Cactoideae</taxon>
        <taxon>Echinocereeae</taxon>
        <taxon>Carnegiea</taxon>
    </lineage>
</organism>
<keyword evidence="14" id="KW-1133">Transmembrane helix</keyword>
<name>A0A9Q1QST1_9CARY</name>
<keyword evidence="9 12" id="KW-0067">ATP-binding</keyword>
<feature type="domain" description="DAGKc" evidence="16">
    <location>
        <begin position="366"/>
        <end position="505"/>
    </location>
</feature>
<evidence type="ECO:0000259" key="17">
    <source>
        <dbReference type="PROSITE" id="PS50835"/>
    </source>
</evidence>
<reference evidence="18" key="1">
    <citation type="submission" date="2022-04" db="EMBL/GenBank/DDBJ databases">
        <title>Carnegiea gigantea Genome sequencing and assembly v2.</title>
        <authorList>
            <person name="Copetti D."/>
            <person name="Sanderson M.J."/>
            <person name="Burquez A."/>
            <person name="Wojciechowski M.F."/>
        </authorList>
    </citation>
    <scope>NUCLEOTIDE SEQUENCE</scope>
    <source>
        <strain evidence="18">SGP5-SGP5p</strain>
        <tissue evidence="18">Aerial part</tissue>
    </source>
</reference>
<dbReference type="Gene3D" id="3.30.60.20">
    <property type="match status" value="1"/>
</dbReference>
<dbReference type="InterPro" id="IPR002219">
    <property type="entry name" value="PKC_DAG/PE"/>
</dbReference>
<dbReference type="SMART" id="SM00046">
    <property type="entry name" value="DAGKc"/>
    <property type="match status" value="1"/>
</dbReference>
<protein>
    <recommendedName>
        <fullName evidence="12">Diacylglycerol kinase</fullName>
        <shortName evidence="12">DAG kinase</shortName>
        <ecNumber evidence="12">2.7.1.107</ecNumber>
    </recommendedName>
</protein>
<evidence type="ECO:0000256" key="9">
    <source>
        <dbReference type="ARBA" id="ARBA00022840"/>
    </source>
</evidence>
<dbReference type="Pfam" id="PF00609">
    <property type="entry name" value="DAGK_acc"/>
    <property type="match status" value="2"/>
</dbReference>
<dbReference type="PROSITE" id="PS50835">
    <property type="entry name" value="IG_LIKE"/>
    <property type="match status" value="1"/>
</dbReference>
<dbReference type="Gene3D" id="2.60.200.40">
    <property type="match status" value="1"/>
</dbReference>
<evidence type="ECO:0000256" key="10">
    <source>
        <dbReference type="ARBA" id="ARBA00023016"/>
    </source>
</evidence>
<dbReference type="CDD" id="cd20805">
    <property type="entry name" value="C1_DGK_rpt2"/>
    <property type="match status" value="1"/>
</dbReference>
<dbReference type="FunFam" id="3.40.50.10330:FF:000006">
    <property type="entry name" value="Diacylglycerol kinase"/>
    <property type="match status" value="1"/>
</dbReference>
<dbReference type="Pfam" id="PF00781">
    <property type="entry name" value="DAGK_cat"/>
    <property type="match status" value="1"/>
</dbReference>
<proteinExistence type="inferred from homology"/>
<evidence type="ECO:0000256" key="4">
    <source>
        <dbReference type="ARBA" id="ARBA00022679"/>
    </source>
</evidence>
<dbReference type="InterPro" id="IPR001206">
    <property type="entry name" value="Diacylglycerol_kinase_cat_dom"/>
</dbReference>
<dbReference type="PROSITE" id="PS50146">
    <property type="entry name" value="DAGK"/>
    <property type="match status" value="1"/>
</dbReference>
<evidence type="ECO:0000256" key="6">
    <source>
        <dbReference type="ARBA" id="ARBA00022741"/>
    </source>
</evidence>
<dbReference type="GO" id="GO:0004143">
    <property type="term" value="F:ATP-dependent diacylglycerol kinase activity"/>
    <property type="evidence" value="ECO:0007669"/>
    <property type="project" value="UniProtKB-EC"/>
</dbReference>
<evidence type="ECO:0000259" key="15">
    <source>
        <dbReference type="PROSITE" id="PS50081"/>
    </source>
</evidence>
<dbReference type="SMART" id="SM00109">
    <property type="entry name" value="C1"/>
    <property type="match status" value="2"/>
</dbReference>
<dbReference type="PANTHER" id="PTHR11255">
    <property type="entry name" value="DIACYLGLYCEROL KINASE"/>
    <property type="match status" value="1"/>
</dbReference>
<dbReference type="PROSITE" id="PS50081">
    <property type="entry name" value="ZF_DAG_PE_2"/>
    <property type="match status" value="2"/>
</dbReference>
<comment type="subcellular location">
    <subcellularLocation>
        <location evidence="1">Membrane</location>
    </subcellularLocation>
</comment>
<dbReference type="AlphaFoldDB" id="A0A9Q1QST1"/>
<dbReference type="PANTHER" id="PTHR11255:SF54">
    <property type="entry name" value="DIACYLGLYCEROL KINASE THETA"/>
    <property type="match status" value="1"/>
</dbReference>
<comment type="catalytic activity">
    <reaction evidence="12">
        <text>a 1,2-diacyl-sn-glycerol + ATP = a 1,2-diacyl-sn-glycero-3-phosphate + ADP + H(+)</text>
        <dbReference type="Rhea" id="RHEA:10272"/>
        <dbReference type="ChEBI" id="CHEBI:15378"/>
        <dbReference type="ChEBI" id="CHEBI:17815"/>
        <dbReference type="ChEBI" id="CHEBI:30616"/>
        <dbReference type="ChEBI" id="CHEBI:58608"/>
        <dbReference type="ChEBI" id="CHEBI:456216"/>
        <dbReference type="EC" id="2.7.1.107"/>
    </reaction>
</comment>
<evidence type="ECO:0000256" key="13">
    <source>
        <dbReference type="SAM" id="MobiDB-lite"/>
    </source>
</evidence>
<dbReference type="GO" id="GO:0008270">
    <property type="term" value="F:zinc ion binding"/>
    <property type="evidence" value="ECO:0007669"/>
    <property type="project" value="UniProtKB-KW"/>
</dbReference>
<dbReference type="GO" id="GO:0016020">
    <property type="term" value="C:membrane"/>
    <property type="evidence" value="ECO:0007669"/>
    <property type="project" value="UniProtKB-SubCell"/>
</dbReference>
<feature type="compositionally biased region" description="Polar residues" evidence="13">
    <location>
        <begin position="276"/>
        <end position="324"/>
    </location>
</feature>
<dbReference type="InterPro" id="IPR000756">
    <property type="entry name" value="Diacylglycerol_kin_accessory"/>
</dbReference>
<keyword evidence="7" id="KW-0479">Metal-binding</keyword>
<evidence type="ECO:0000256" key="11">
    <source>
        <dbReference type="ARBA" id="ARBA00023136"/>
    </source>
</evidence>
<dbReference type="GO" id="GO:0005524">
    <property type="term" value="F:ATP binding"/>
    <property type="evidence" value="ECO:0007669"/>
    <property type="project" value="UniProtKB-KW"/>
</dbReference>
<dbReference type="OrthoDB" id="242257at2759"/>
<dbReference type="SMART" id="SM00045">
    <property type="entry name" value="DAGKa"/>
    <property type="match status" value="1"/>
</dbReference>
<comment type="subunit">
    <text evidence="3">Monomer.</text>
</comment>
<evidence type="ECO:0000256" key="3">
    <source>
        <dbReference type="ARBA" id="ARBA00011245"/>
    </source>
</evidence>
<evidence type="ECO:0000256" key="1">
    <source>
        <dbReference type="ARBA" id="ARBA00004370"/>
    </source>
</evidence>
<keyword evidence="4 12" id="KW-0808">Transferase</keyword>
<dbReference type="InterPro" id="IPR016064">
    <property type="entry name" value="NAD/diacylglycerol_kinase_sf"/>
</dbReference>
<dbReference type="SUPFAM" id="SSF111331">
    <property type="entry name" value="NAD kinase/diacylglycerol kinase-like"/>
    <property type="match status" value="1"/>
</dbReference>
<feature type="domain" description="Phorbol-ester/DAG-type" evidence="15">
    <location>
        <begin position="85"/>
        <end position="146"/>
    </location>
</feature>
<feature type="compositionally biased region" description="Basic and acidic residues" evidence="13">
    <location>
        <begin position="325"/>
        <end position="340"/>
    </location>
</feature>
<dbReference type="Gene3D" id="3.40.50.10330">
    <property type="entry name" value="Probable inorganic polyphosphate/atp-NAD kinase, domain 1"/>
    <property type="match status" value="1"/>
</dbReference>